<sequence>MTSRKLRLFFLLFFVLVLSLALRIYLLNKIPNSISGDEASLGYNAYSILKTGKDEFGYKLPLYFRSFDDYKNPVFGYILVPFIGALGLNEWSIRLPSVFTGFGVVLLFFLITKELTKNNKLSLLTSFTAAISPWLIYYSRVAIEIETALFLSLLGIYLFLKGKNNNLFYVFSFIIFGIAFYTYHSNKLWLALFIPVLLIINKKFNKFIALGVLLLLLIAFPYLGLLSSSKIALRPYAISIFADKGPSYSDAQLIAGDQQNKFIGGQLVHNRRFTYINQALKGYLMILNPQILFDSIQLGNTRLVYLWQIPFMLLTLLTISANPQLLLIFLTWLILGFLPGALTWLPVYDRRIIINSYPIIFFTCYGIVYFLSKTHNKLKKVFSIMFTFVISISFFFYAHNFYLHGQKEVIELWGNGMKELVFNTEKYQDKYKRIIVSRSLNEPLTYFLFYKKYSPQLYISQGGTKSGGYLEEGKMGKYSFKEITSKDWDLSTLYVWKYENPVSCFRILQTVYLTNGRPLANIGTYDPIFTKCK</sequence>
<evidence type="ECO:0000256" key="3">
    <source>
        <dbReference type="ARBA" id="ARBA00022676"/>
    </source>
</evidence>
<dbReference type="EMBL" id="LBXN01000066">
    <property type="protein sequence ID" value="KKR31556.1"/>
    <property type="molecule type" value="Genomic_DNA"/>
</dbReference>
<protein>
    <submittedName>
        <fullName evidence="9">Uncharacterized protein</fullName>
    </submittedName>
</protein>
<keyword evidence="3" id="KW-0328">Glycosyltransferase</keyword>
<dbReference type="GO" id="GO:0009103">
    <property type="term" value="P:lipopolysaccharide biosynthetic process"/>
    <property type="evidence" value="ECO:0007669"/>
    <property type="project" value="UniProtKB-ARBA"/>
</dbReference>
<evidence type="ECO:0000256" key="1">
    <source>
        <dbReference type="ARBA" id="ARBA00004651"/>
    </source>
</evidence>
<dbReference type="Proteomes" id="UP000034539">
    <property type="component" value="Unassembled WGS sequence"/>
</dbReference>
<evidence type="ECO:0000256" key="4">
    <source>
        <dbReference type="ARBA" id="ARBA00022679"/>
    </source>
</evidence>
<evidence type="ECO:0000256" key="6">
    <source>
        <dbReference type="ARBA" id="ARBA00022989"/>
    </source>
</evidence>
<feature type="transmembrane region" description="Helical" evidence="8">
    <location>
        <begin position="91"/>
        <end position="109"/>
    </location>
</feature>
<keyword evidence="2" id="KW-1003">Cell membrane</keyword>
<feature type="transmembrane region" description="Helical" evidence="8">
    <location>
        <begin position="303"/>
        <end position="319"/>
    </location>
</feature>
<feature type="transmembrane region" description="Helical" evidence="8">
    <location>
        <begin position="352"/>
        <end position="372"/>
    </location>
</feature>
<keyword evidence="6 8" id="KW-1133">Transmembrane helix</keyword>
<keyword evidence="5 8" id="KW-0812">Transmembrane</keyword>
<keyword evidence="4" id="KW-0808">Transferase</keyword>
<evidence type="ECO:0000256" key="8">
    <source>
        <dbReference type="SAM" id="Phobius"/>
    </source>
</evidence>
<dbReference type="InterPro" id="IPR050297">
    <property type="entry name" value="LipidA_mod_glycosyltrf_83"/>
</dbReference>
<evidence type="ECO:0000256" key="2">
    <source>
        <dbReference type="ARBA" id="ARBA00022475"/>
    </source>
</evidence>
<feature type="transmembrane region" description="Helical" evidence="8">
    <location>
        <begin position="204"/>
        <end position="225"/>
    </location>
</feature>
<feature type="transmembrane region" description="Helical" evidence="8">
    <location>
        <begin position="167"/>
        <end position="184"/>
    </location>
</feature>
<feature type="transmembrane region" description="Helical" evidence="8">
    <location>
        <begin position="384"/>
        <end position="403"/>
    </location>
</feature>
<comment type="subcellular location">
    <subcellularLocation>
        <location evidence="1">Cell membrane</location>
        <topology evidence="1">Multi-pass membrane protein</topology>
    </subcellularLocation>
</comment>
<comment type="caution">
    <text evidence="9">The sequence shown here is derived from an EMBL/GenBank/DDBJ whole genome shotgun (WGS) entry which is preliminary data.</text>
</comment>
<evidence type="ECO:0000256" key="7">
    <source>
        <dbReference type="ARBA" id="ARBA00023136"/>
    </source>
</evidence>
<evidence type="ECO:0000256" key="5">
    <source>
        <dbReference type="ARBA" id="ARBA00022692"/>
    </source>
</evidence>
<dbReference type="GO" id="GO:0016763">
    <property type="term" value="F:pentosyltransferase activity"/>
    <property type="evidence" value="ECO:0007669"/>
    <property type="project" value="TreeGrafter"/>
</dbReference>
<dbReference type="PANTHER" id="PTHR33908">
    <property type="entry name" value="MANNOSYLTRANSFERASE YKCB-RELATED"/>
    <property type="match status" value="1"/>
</dbReference>
<accession>A0A0G0Q2F7</accession>
<evidence type="ECO:0000313" key="9">
    <source>
        <dbReference type="EMBL" id="KKR31556.1"/>
    </source>
</evidence>
<dbReference type="GO" id="GO:0010041">
    <property type="term" value="P:response to iron(III) ion"/>
    <property type="evidence" value="ECO:0007669"/>
    <property type="project" value="TreeGrafter"/>
</dbReference>
<feature type="transmembrane region" description="Helical" evidence="8">
    <location>
        <begin position="325"/>
        <end position="345"/>
    </location>
</feature>
<organism evidence="9 10">
    <name type="scientific">Candidatus Gottesmanbacteria bacterium GW2011_GWC2_39_8</name>
    <dbReference type="NCBI Taxonomy" id="1618450"/>
    <lineage>
        <taxon>Bacteria</taxon>
        <taxon>Candidatus Gottesmaniibacteriota</taxon>
    </lineage>
</organism>
<proteinExistence type="predicted"/>
<reference evidence="9 10" key="1">
    <citation type="journal article" date="2015" name="Nature">
        <title>rRNA introns, odd ribosomes, and small enigmatic genomes across a large radiation of phyla.</title>
        <authorList>
            <person name="Brown C.T."/>
            <person name="Hug L.A."/>
            <person name="Thomas B.C."/>
            <person name="Sharon I."/>
            <person name="Castelle C.J."/>
            <person name="Singh A."/>
            <person name="Wilkins M.J."/>
            <person name="Williams K.H."/>
            <person name="Banfield J.F."/>
        </authorList>
    </citation>
    <scope>NUCLEOTIDE SEQUENCE [LARGE SCALE GENOMIC DNA]</scope>
</reference>
<gene>
    <name evidence="9" type="ORF">UT63_C0066G0002</name>
</gene>
<feature type="transmembrane region" description="Helical" evidence="8">
    <location>
        <begin position="143"/>
        <end position="160"/>
    </location>
</feature>
<dbReference type="AlphaFoldDB" id="A0A0G0Q2F7"/>
<dbReference type="PANTHER" id="PTHR33908:SF3">
    <property type="entry name" value="UNDECAPRENYL PHOSPHATE-ALPHA-4-AMINO-4-DEOXY-L-ARABINOSE ARABINOSYL TRANSFERASE"/>
    <property type="match status" value="1"/>
</dbReference>
<dbReference type="GO" id="GO:0005886">
    <property type="term" value="C:plasma membrane"/>
    <property type="evidence" value="ECO:0007669"/>
    <property type="project" value="UniProtKB-SubCell"/>
</dbReference>
<name>A0A0G0Q2F7_9BACT</name>
<keyword evidence="7 8" id="KW-0472">Membrane</keyword>
<evidence type="ECO:0000313" key="10">
    <source>
        <dbReference type="Proteomes" id="UP000034539"/>
    </source>
</evidence>